<accession>A0A2W5SQM7</accession>
<evidence type="ECO:0000313" key="2">
    <source>
        <dbReference type="EMBL" id="PZR03103.1"/>
    </source>
</evidence>
<feature type="region of interest" description="Disordered" evidence="1">
    <location>
        <begin position="34"/>
        <end position="79"/>
    </location>
</feature>
<comment type="caution">
    <text evidence="2">The sequence shown here is derived from an EMBL/GenBank/DDBJ whole genome shotgun (WGS) entry which is preliminary data.</text>
</comment>
<sequence>MGGPEREEPKFVLLCKLVTLLALGKVEGAVEELRLGKAEESEGKPIELDKGERDKGPNKDKLELGKIEGKDKEYHSGNELEAKGIPLELKGNAKGASDEISKGKALDRLSYKGRIDEGPKLLAGLDKGKEGREELFNKGVKLDCKLLPKEVRGAKEGAKELLNKGSKELVKGTNNKLEGPELG</sequence>
<dbReference type="Proteomes" id="UP000249432">
    <property type="component" value="Unassembled WGS sequence"/>
</dbReference>
<evidence type="ECO:0000256" key="1">
    <source>
        <dbReference type="SAM" id="MobiDB-lite"/>
    </source>
</evidence>
<name>A0A2W5SQM7_9CORY</name>
<protein>
    <submittedName>
        <fullName evidence="2">Uncharacterized protein</fullName>
    </submittedName>
</protein>
<organism evidence="2 3">
    <name type="scientific">Corynebacterium kroppenstedtii</name>
    <dbReference type="NCBI Taxonomy" id="161879"/>
    <lineage>
        <taxon>Bacteria</taxon>
        <taxon>Bacillati</taxon>
        <taxon>Actinomycetota</taxon>
        <taxon>Actinomycetes</taxon>
        <taxon>Mycobacteriales</taxon>
        <taxon>Corynebacteriaceae</taxon>
        <taxon>Corynebacterium</taxon>
    </lineage>
</organism>
<dbReference type="RefSeq" id="WP_303735731.1">
    <property type="nucleotide sequence ID" value="NZ_QFRA01000067.1"/>
</dbReference>
<dbReference type="AlphaFoldDB" id="A0A2W5SQM7"/>
<proteinExistence type="predicted"/>
<dbReference type="EMBL" id="QFRA01000067">
    <property type="protein sequence ID" value="PZR03103.1"/>
    <property type="molecule type" value="Genomic_DNA"/>
</dbReference>
<reference evidence="2 3" key="1">
    <citation type="submission" date="2017-08" db="EMBL/GenBank/DDBJ databases">
        <title>Infants hospitalized years apart are colonized by the same room-sourced microbial strains.</title>
        <authorList>
            <person name="Brooks B."/>
            <person name="Olm M.R."/>
            <person name="Firek B.A."/>
            <person name="Baker R."/>
            <person name="Thomas B.C."/>
            <person name="Morowitz M.J."/>
            <person name="Banfield J.F."/>
        </authorList>
    </citation>
    <scope>NUCLEOTIDE SEQUENCE [LARGE SCALE GENOMIC DNA]</scope>
    <source>
        <strain evidence="2">S2_003_000_R1_3</strain>
    </source>
</reference>
<gene>
    <name evidence="2" type="ORF">DI525_11050</name>
</gene>
<feature type="region of interest" description="Disordered" evidence="1">
    <location>
        <begin position="162"/>
        <end position="183"/>
    </location>
</feature>
<evidence type="ECO:0000313" key="3">
    <source>
        <dbReference type="Proteomes" id="UP000249432"/>
    </source>
</evidence>